<evidence type="ECO:0000259" key="3">
    <source>
        <dbReference type="PROSITE" id="PS51762"/>
    </source>
</evidence>
<dbReference type="Gene3D" id="2.60.120.200">
    <property type="match status" value="1"/>
</dbReference>
<dbReference type="SUPFAM" id="SSF49899">
    <property type="entry name" value="Concanavalin A-like lectins/glucanases"/>
    <property type="match status" value="1"/>
</dbReference>
<dbReference type="Proteomes" id="UP000823636">
    <property type="component" value="Unassembled WGS sequence"/>
</dbReference>
<comment type="similarity">
    <text evidence="1">Belongs to the glycosyl hydrolase 16 family.</text>
</comment>
<feature type="signal peptide" evidence="2">
    <location>
        <begin position="1"/>
        <end position="22"/>
    </location>
</feature>
<dbReference type="PROSITE" id="PS51762">
    <property type="entry name" value="GH16_2"/>
    <property type="match status" value="1"/>
</dbReference>
<proteinExistence type="inferred from homology"/>
<protein>
    <submittedName>
        <fullName evidence="4">Glycoside hydrolase family 16 protein</fullName>
    </submittedName>
</protein>
<evidence type="ECO:0000313" key="5">
    <source>
        <dbReference type="Proteomes" id="UP000823636"/>
    </source>
</evidence>
<dbReference type="InterPro" id="IPR050546">
    <property type="entry name" value="Glycosyl_Hydrlase_16"/>
</dbReference>
<reference evidence="4" key="1">
    <citation type="submission" date="2020-10" db="EMBL/GenBank/DDBJ databases">
        <authorList>
            <person name="Gilroy R."/>
        </authorList>
    </citation>
    <scope>NUCLEOTIDE SEQUENCE</scope>
    <source>
        <strain evidence="4">G3-4614</strain>
    </source>
</reference>
<sequence length="267" mass="30328">MRKTTVAAVLITAFVAVAYAKADNPRYKLVWEDDFNGTTIDTAYWSKIPRGGSDWNRHMSDLDTLYEVRGGNLILRGIANTQYPDTSRYLTGGVYTKNKKTIKYGKVEIRAKLQGARGAWPAFWMVANNVGWPTGGEIDIMERLNNDTIVYQTIHSYYTHVLGIKDTPQHGGINKIDADGYNIYSVEIHPDSLVLSVNGNHTLTYPRIETDKEGQYPFGIPYYLMLDMQIEGSWVGKAAPEDYPVEQHIDWVKFYEPEDTETVQSEK</sequence>
<gene>
    <name evidence="4" type="ORF">IAC54_01085</name>
</gene>
<organism evidence="4 5">
    <name type="scientific">Candidatus Caccoplasma merdipullorum</name>
    <dbReference type="NCBI Taxonomy" id="2840718"/>
    <lineage>
        <taxon>Bacteria</taxon>
        <taxon>Pseudomonadati</taxon>
        <taxon>Bacteroidota</taxon>
        <taxon>Bacteroidia</taxon>
        <taxon>Bacteroidales</taxon>
        <taxon>Bacteroidaceae</taxon>
        <taxon>Bacteroidaceae incertae sedis</taxon>
        <taxon>Candidatus Caccoplasma</taxon>
    </lineage>
</organism>
<accession>A0A9D9H365</accession>
<dbReference type="InterPro" id="IPR013320">
    <property type="entry name" value="ConA-like_dom_sf"/>
</dbReference>
<evidence type="ECO:0000313" key="4">
    <source>
        <dbReference type="EMBL" id="MBO8437480.1"/>
    </source>
</evidence>
<dbReference type="GO" id="GO:0005975">
    <property type="term" value="P:carbohydrate metabolic process"/>
    <property type="evidence" value="ECO:0007669"/>
    <property type="project" value="InterPro"/>
</dbReference>
<feature type="domain" description="GH16" evidence="3">
    <location>
        <begin position="17"/>
        <end position="260"/>
    </location>
</feature>
<name>A0A9D9H365_9BACT</name>
<evidence type="ECO:0000256" key="2">
    <source>
        <dbReference type="SAM" id="SignalP"/>
    </source>
</evidence>
<dbReference type="PANTHER" id="PTHR10963">
    <property type="entry name" value="GLYCOSYL HYDROLASE-RELATED"/>
    <property type="match status" value="1"/>
</dbReference>
<keyword evidence="2" id="KW-0732">Signal</keyword>
<dbReference type="PANTHER" id="PTHR10963:SF55">
    <property type="entry name" value="GLYCOSIDE HYDROLASE FAMILY 16 PROTEIN"/>
    <property type="match status" value="1"/>
</dbReference>
<dbReference type="GO" id="GO:0004553">
    <property type="term" value="F:hydrolase activity, hydrolyzing O-glycosyl compounds"/>
    <property type="evidence" value="ECO:0007669"/>
    <property type="project" value="InterPro"/>
</dbReference>
<feature type="chain" id="PRO_5039352102" evidence="2">
    <location>
        <begin position="23"/>
        <end position="267"/>
    </location>
</feature>
<comment type="caution">
    <text evidence="4">The sequence shown here is derived from an EMBL/GenBank/DDBJ whole genome shotgun (WGS) entry which is preliminary data.</text>
</comment>
<dbReference type="CDD" id="cd08023">
    <property type="entry name" value="GH16_laminarinase_like"/>
    <property type="match status" value="1"/>
</dbReference>
<dbReference type="EMBL" id="JADIMW010000009">
    <property type="protein sequence ID" value="MBO8437480.1"/>
    <property type="molecule type" value="Genomic_DNA"/>
</dbReference>
<evidence type="ECO:0000256" key="1">
    <source>
        <dbReference type="ARBA" id="ARBA00006865"/>
    </source>
</evidence>
<dbReference type="AlphaFoldDB" id="A0A9D9H365"/>
<keyword evidence="4" id="KW-0378">Hydrolase</keyword>
<reference evidence="4" key="2">
    <citation type="journal article" date="2021" name="PeerJ">
        <title>Extensive microbial diversity within the chicken gut microbiome revealed by metagenomics and culture.</title>
        <authorList>
            <person name="Gilroy R."/>
            <person name="Ravi A."/>
            <person name="Getino M."/>
            <person name="Pursley I."/>
            <person name="Horton D.L."/>
            <person name="Alikhan N.F."/>
            <person name="Baker D."/>
            <person name="Gharbi K."/>
            <person name="Hall N."/>
            <person name="Watson M."/>
            <person name="Adriaenssens E.M."/>
            <person name="Foster-Nyarko E."/>
            <person name="Jarju S."/>
            <person name="Secka A."/>
            <person name="Antonio M."/>
            <person name="Oren A."/>
            <person name="Chaudhuri R.R."/>
            <person name="La Ragione R."/>
            <person name="Hildebrand F."/>
            <person name="Pallen M.J."/>
        </authorList>
    </citation>
    <scope>NUCLEOTIDE SEQUENCE</scope>
    <source>
        <strain evidence="4">G3-4614</strain>
    </source>
</reference>
<dbReference type="Pfam" id="PF00722">
    <property type="entry name" value="Glyco_hydro_16"/>
    <property type="match status" value="1"/>
</dbReference>
<dbReference type="InterPro" id="IPR000757">
    <property type="entry name" value="Beta-glucanase-like"/>
</dbReference>